<dbReference type="GO" id="GO:0051537">
    <property type="term" value="F:2 iron, 2 sulfur cluster binding"/>
    <property type="evidence" value="ECO:0007669"/>
    <property type="project" value="UniProtKB-KW"/>
</dbReference>
<accession>A0A1M6NRY2</accession>
<evidence type="ECO:0000256" key="5">
    <source>
        <dbReference type="ARBA" id="ARBA00023014"/>
    </source>
</evidence>
<keyword evidence="1" id="KW-0001">2Fe-2S</keyword>
<dbReference type="Gene3D" id="3.10.20.30">
    <property type="match status" value="1"/>
</dbReference>
<dbReference type="InterPro" id="IPR036884">
    <property type="entry name" value="2Fe-2S-bd_dom_sf"/>
</dbReference>
<proteinExistence type="predicted"/>
<dbReference type="InterPro" id="IPR002888">
    <property type="entry name" value="2Fe-2S-bd"/>
</dbReference>
<dbReference type="PROSITE" id="PS51085">
    <property type="entry name" value="2FE2S_FER_2"/>
    <property type="match status" value="1"/>
</dbReference>
<name>A0A1M6NRY2_9RHOB</name>
<dbReference type="PROSITE" id="PS00197">
    <property type="entry name" value="2FE2S_FER_1"/>
    <property type="match status" value="1"/>
</dbReference>
<dbReference type="Gene3D" id="1.10.150.120">
    <property type="entry name" value="[2Fe-2S]-binding domain"/>
    <property type="match status" value="1"/>
</dbReference>
<evidence type="ECO:0000259" key="6">
    <source>
        <dbReference type="PROSITE" id="PS51085"/>
    </source>
</evidence>
<dbReference type="SUPFAM" id="SSF47741">
    <property type="entry name" value="CO dehydrogenase ISP C-domain like"/>
    <property type="match status" value="1"/>
</dbReference>
<evidence type="ECO:0000313" key="7">
    <source>
        <dbReference type="EMBL" id="SHJ98481.1"/>
    </source>
</evidence>
<dbReference type="AlphaFoldDB" id="A0A1M6NRY2"/>
<evidence type="ECO:0000256" key="4">
    <source>
        <dbReference type="ARBA" id="ARBA00023004"/>
    </source>
</evidence>
<dbReference type="InterPro" id="IPR051452">
    <property type="entry name" value="Diverse_Oxidoreductases"/>
</dbReference>
<organism evidence="7 8">
    <name type="scientific">Shimia gijangensis</name>
    <dbReference type="NCBI Taxonomy" id="1470563"/>
    <lineage>
        <taxon>Bacteria</taxon>
        <taxon>Pseudomonadati</taxon>
        <taxon>Pseudomonadota</taxon>
        <taxon>Alphaproteobacteria</taxon>
        <taxon>Rhodobacterales</taxon>
        <taxon>Roseobacteraceae</taxon>
    </lineage>
</organism>
<dbReference type="GO" id="GO:0016491">
    <property type="term" value="F:oxidoreductase activity"/>
    <property type="evidence" value="ECO:0007669"/>
    <property type="project" value="UniProtKB-KW"/>
</dbReference>
<dbReference type="CDD" id="cd00207">
    <property type="entry name" value="fer2"/>
    <property type="match status" value="1"/>
</dbReference>
<gene>
    <name evidence="7" type="ORF">SAMN05444000_11688</name>
</gene>
<dbReference type="GO" id="GO:0046872">
    <property type="term" value="F:metal ion binding"/>
    <property type="evidence" value="ECO:0007669"/>
    <property type="project" value="UniProtKB-KW"/>
</dbReference>
<dbReference type="Proteomes" id="UP000183982">
    <property type="component" value="Unassembled WGS sequence"/>
</dbReference>
<evidence type="ECO:0000256" key="3">
    <source>
        <dbReference type="ARBA" id="ARBA00023002"/>
    </source>
</evidence>
<dbReference type="Pfam" id="PF00111">
    <property type="entry name" value="Fer2"/>
    <property type="match status" value="1"/>
</dbReference>
<dbReference type="InterPro" id="IPR036010">
    <property type="entry name" value="2Fe-2S_ferredoxin-like_sf"/>
</dbReference>
<dbReference type="InterPro" id="IPR012675">
    <property type="entry name" value="Beta-grasp_dom_sf"/>
</dbReference>
<keyword evidence="3" id="KW-0560">Oxidoreductase</keyword>
<dbReference type="PANTHER" id="PTHR44379:SF8">
    <property type="entry name" value="XANTHINE DEHYDROGENASE IRON-SULFUR-BINDING SUBUNIT XDHC-RELATED"/>
    <property type="match status" value="1"/>
</dbReference>
<keyword evidence="4" id="KW-0408">Iron</keyword>
<protein>
    <submittedName>
        <fullName evidence="7">Carbon-monoxide dehydrogenase small subunit</fullName>
    </submittedName>
</protein>
<evidence type="ECO:0000256" key="2">
    <source>
        <dbReference type="ARBA" id="ARBA00022723"/>
    </source>
</evidence>
<keyword evidence="2" id="KW-0479">Metal-binding</keyword>
<dbReference type="STRING" id="1470563.SAMN05444000_11688"/>
<evidence type="ECO:0000256" key="1">
    <source>
        <dbReference type="ARBA" id="ARBA00022714"/>
    </source>
</evidence>
<dbReference type="InterPro" id="IPR006058">
    <property type="entry name" value="2Fe2S_fd_BS"/>
</dbReference>
<dbReference type="Pfam" id="PF01799">
    <property type="entry name" value="Fer2_2"/>
    <property type="match status" value="1"/>
</dbReference>
<reference evidence="8" key="1">
    <citation type="submission" date="2016-11" db="EMBL/GenBank/DDBJ databases">
        <authorList>
            <person name="Varghese N."/>
            <person name="Submissions S."/>
        </authorList>
    </citation>
    <scope>NUCLEOTIDE SEQUENCE [LARGE SCALE GENOMIC DNA]</scope>
    <source>
        <strain evidence="8">DSM 100564</strain>
    </source>
</reference>
<dbReference type="FunFam" id="1.10.150.120:FF:000003">
    <property type="entry name" value="Carbon monoxide dehydrogenase, small subunit"/>
    <property type="match status" value="1"/>
</dbReference>
<keyword evidence="5" id="KW-0411">Iron-sulfur</keyword>
<dbReference type="InterPro" id="IPR001041">
    <property type="entry name" value="2Fe-2S_ferredoxin-type"/>
</dbReference>
<feature type="domain" description="2Fe-2S ferredoxin-type" evidence="6">
    <location>
        <begin position="14"/>
        <end position="89"/>
    </location>
</feature>
<keyword evidence="8" id="KW-1185">Reference proteome</keyword>
<dbReference type="SUPFAM" id="SSF54292">
    <property type="entry name" value="2Fe-2S ferredoxin-like"/>
    <property type="match status" value="1"/>
</dbReference>
<dbReference type="PANTHER" id="PTHR44379">
    <property type="entry name" value="OXIDOREDUCTASE WITH IRON-SULFUR SUBUNIT"/>
    <property type="match status" value="1"/>
</dbReference>
<sequence length="170" mass="18268">MILKRRWKPMCNSKTIRLTINGRKENLFLSPQQTLLQALRDNGHVDVKHGCGKGDCGACAVLVDGLAVDSCLTLAWLCEDKEVTTVAGIGNGTPHPLHVAFRDLGAAQCGFCTPGMIVAAKGLLDDNPNPDDNEIRLALSGNLCRCTGYVKIVEAVQVAARVLREEADLS</sequence>
<evidence type="ECO:0000313" key="8">
    <source>
        <dbReference type="Proteomes" id="UP000183982"/>
    </source>
</evidence>
<dbReference type="EMBL" id="FQZQ01000016">
    <property type="protein sequence ID" value="SHJ98481.1"/>
    <property type="molecule type" value="Genomic_DNA"/>
</dbReference>